<dbReference type="PANTHER" id="PTHR43311">
    <property type="entry name" value="GLUTAMATE--TRNA LIGASE"/>
    <property type="match status" value="1"/>
</dbReference>
<dbReference type="PRINTS" id="PR00987">
    <property type="entry name" value="TRNASYNTHGLU"/>
</dbReference>
<comment type="subcellular location">
    <subcellularLocation>
        <location evidence="7">Cytoplasm</location>
    </subcellularLocation>
</comment>
<comment type="catalytic activity">
    <reaction evidence="7">
        <text>tRNA(Glu) + L-glutamate + ATP = L-glutamyl-tRNA(Glu) + AMP + diphosphate</text>
        <dbReference type="Rhea" id="RHEA:23540"/>
        <dbReference type="Rhea" id="RHEA-COMP:9663"/>
        <dbReference type="Rhea" id="RHEA-COMP:9680"/>
        <dbReference type="ChEBI" id="CHEBI:29985"/>
        <dbReference type="ChEBI" id="CHEBI:30616"/>
        <dbReference type="ChEBI" id="CHEBI:33019"/>
        <dbReference type="ChEBI" id="CHEBI:78442"/>
        <dbReference type="ChEBI" id="CHEBI:78520"/>
        <dbReference type="ChEBI" id="CHEBI:456215"/>
        <dbReference type="EC" id="6.1.1.17"/>
    </reaction>
</comment>
<comment type="caution">
    <text evidence="10">The sequence shown here is derived from an EMBL/GenBank/DDBJ whole genome shotgun (WGS) entry which is preliminary data.</text>
</comment>
<dbReference type="AlphaFoldDB" id="A0A2H0XAJ3"/>
<feature type="binding site" evidence="7">
    <location>
        <position position="136"/>
    </location>
    <ligand>
        <name>Zn(2+)</name>
        <dbReference type="ChEBI" id="CHEBI:29105"/>
    </ligand>
</feature>
<feature type="binding site" evidence="7">
    <location>
        <position position="109"/>
    </location>
    <ligand>
        <name>Zn(2+)</name>
        <dbReference type="ChEBI" id="CHEBI:29105"/>
    </ligand>
</feature>
<evidence type="ECO:0000256" key="2">
    <source>
        <dbReference type="ARBA" id="ARBA00022598"/>
    </source>
</evidence>
<keyword evidence="7" id="KW-0963">Cytoplasm</keyword>
<keyword evidence="2 7" id="KW-0436">Ligase</keyword>
<dbReference type="Pfam" id="PF00749">
    <property type="entry name" value="tRNA-synt_1c"/>
    <property type="match status" value="1"/>
</dbReference>
<feature type="binding site" evidence="7">
    <location>
        <position position="134"/>
    </location>
    <ligand>
        <name>Zn(2+)</name>
        <dbReference type="ChEBI" id="CHEBI:29105"/>
    </ligand>
</feature>
<dbReference type="Proteomes" id="UP000231098">
    <property type="component" value="Unassembled WGS sequence"/>
</dbReference>
<keyword evidence="4 7" id="KW-0067">ATP-binding</keyword>
<dbReference type="PANTHER" id="PTHR43311:SF2">
    <property type="entry name" value="GLUTAMATE--TRNA LIGASE, MITOCHONDRIAL-RELATED"/>
    <property type="match status" value="1"/>
</dbReference>
<dbReference type="FunFam" id="3.40.50.620:FF:000045">
    <property type="entry name" value="Glutamate--tRNA ligase, mitochondrial"/>
    <property type="match status" value="1"/>
</dbReference>
<evidence type="ECO:0000256" key="5">
    <source>
        <dbReference type="ARBA" id="ARBA00022917"/>
    </source>
</evidence>
<evidence type="ECO:0000313" key="10">
    <source>
        <dbReference type="EMBL" id="PIS21944.1"/>
    </source>
</evidence>
<feature type="short sequence motif" description="'HIGH' region" evidence="7">
    <location>
        <begin position="10"/>
        <end position="20"/>
    </location>
</feature>
<dbReference type="SUPFAM" id="SSF48163">
    <property type="entry name" value="An anticodon-binding domain of class I aminoacyl-tRNA synthetases"/>
    <property type="match status" value="1"/>
</dbReference>
<evidence type="ECO:0000256" key="6">
    <source>
        <dbReference type="ARBA" id="ARBA00023146"/>
    </source>
</evidence>
<dbReference type="GO" id="GO:0005829">
    <property type="term" value="C:cytosol"/>
    <property type="evidence" value="ECO:0007669"/>
    <property type="project" value="TreeGrafter"/>
</dbReference>
<dbReference type="HAMAP" id="MF_00022">
    <property type="entry name" value="Glu_tRNA_synth_type1"/>
    <property type="match status" value="1"/>
</dbReference>
<keyword evidence="6 7" id="KW-0030">Aminoacyl-tRNA synthetase</keyword>
<evidence type="ECO:0000256" key="1">
    <source>
        <dbReference type="ARBA" id="ARBA00007894"/>
    </source>
</evidence>
<evidence type="ECO:0000256" key="3">
    <source>
        <dbReference type="ARBA" id="ARBA00022741"/>
    </source>
</evidence>
<evidence type="ECO:0000256" key="4">
    <source>
        <dbReference type="ARBA" id="ARBA00022840"/>
    </source>
</evidence>
<feature type="short sequence motif" description="'KMSKS' region" evidence="7">
    <location>
        <begin position="251"/>
        <end position="255"/>
    </location>
</feature>
<dbReference type="CDD" id="cd00808">
    <property type="entry name" value="GluRS_core"/>
    <property type="match status" value="1"/>
</dbReference>
<feature type="domain" description="Aminoacyl-tRNA synthetase class I anticodon-binding" evidence="9">
    <location>
        <begin position="352"/>
        <end position="482"/>
    </location>
</feature>
<dbReference type="EC" id="6.1.1.17" evidence="7"/>
<dbReference type="EMBL" id="PEYV01000001">
    <property type="protein sequence ID" value="PIS21944.1"/>
    <property type="molecule type" value="Genomic_DNA"/>
</dbReference>
<dbReference type="Gene3D" id="1.10.10.350">
    <property type="match status" value="1"/>
</dbReference>
<dbReference type="GO" id="GO:0004818">
    <property type="term" value="F:glutamate-tRNA ligase activity"/>
    <property type="evidence" value="ECO:0007669"/>
    <property type="project" value="UniProtKB-UniRule"/>
</dbReference>
<accession>A0A2H0XAJ3</accession>
<reference evidence="11" key="1">
    <citation type="submission" date="2017-09" db="EMBL/GenBank/DDBJ databases">
        <title>Depth-based differentiation of microbial function through sediment-hosted aquifers and enrichment of novel symbionts in the deep terrestrial subsurface.</title>
        <authorList>
            <person name="Probst A.J."/>
            <person name="Ladd B."/>
            <person name="Jarett J.K."/>
            <person name="Geller-Mcgrath D.E."/>
            <person name="Sieber C.M.K."/>
            <person name="Emerson J.B."/>
            <person name="Anantharaman K."/>
            <person name="Thomas B.C."/>
            <person name="Malmstrom R."/>
            <person name="Stieglmeier M."/>
            <person name="Klingl A."/>
            <person name="Woyke T."/>
            <person name="Ryan C.M."/>
            <person name="Banfield J.F."/>
        </authorList>
    </citation>
    <scope>NUCLEOTIDE SEQUENCE [LARGE SCALE GENOMIC DNA]</scope>
</reference>
<comment type="function">
    <text evidence="7">Catalyzes the attachment of glutamate to tRNA(Glu) in a two-step reaction: glutamate is first activated by ATP to form Glu-AMP and then transferred to the acceptor end of tRNA(Glu).</text>
</comment>
<dbReference type="GO" id="GO:0008270">
    <property type="term" value="F:zinc ion binding"/>
    <property type="evidence" value="ECO:0007669"/>
    <property type="project" value="UniProtKB-UniRule"/>
</dbReference>
<evidence type="ECO:0000256" key="7">
    <source>
        <dbReference type="HAMAP-Rule" id="MF_00022"/>
    </source>
</evidence>
<dbReference type="InterPro" id="IPR049940">
    <property type="entry name" value="GluQ/Sye"/>
</dbReference>
<evidence type="ECO:0000259" key="9">
    <source>
        <dbReference type="Pfam" id="PF19269"/>
    </source>
</evidence>
<comment type="similarity">
    <text evidence="1 7">Belongs to the class-I aminoacyl-tRNA synthetase family. Glutamate--tRNA ligase type 1 subfamily.</text>
</comment>
<name>A0A2H0XAJ3_UNCKA</name>
<comment type="subunit">
    <text evidence="7">Monomer.</text>
</comment>
<keyword evidence="3 7" id="KW-0547">Nucleotide-binding</keyword>
<feature type="binding site" evidence="7">
    <location>
        <position position="254"/>
    </location>
    <ligand>
        <name>ATP</name>
        <dbReference type="ChEBI" id="CHEBI:30616"/>
    </ligand>
</feature>
<protein>
    <recommendedName>
        <fullName evidence="7">Glutamate--tRNA ligase</fullName>
        <ecNumber evidence="7">6.1.1.17</ecNumber>
    </recommendedName>
    <alternativeName>
        <fullName evidence="7">Glutamyl-tRNA synthetase</fullName>
        <shortName evidence="7">GluRS</shortName>
    </alternativeName>
</protein>
<dbReference type="Gene3D" id="3.40.50.620">
    <property type="entry name" value="HUPs"/>
    <property type="match status" value="1"/>
</dbReference>
<dbReference type="InterPro" id="IPR045462">
    <property type="entry name" value="aa-tRNA-synth_I_cd-bd"/>
</dbReference>
<dbReference type="InterPro" id="IPR001412">
    <property type="entry name" value="aa-tRNA-synth_I_CS"/>
</dbReference>
<sequence length="497" mass="57608">MKTVRTRVAPSPTGFPHVGTLYQALFDFVWAKKNEGKFILRIEDTDAKREVEGAEQAIFDAFSWAGLNADEGPNSGGEFGPYRQSERLTLYKKYAEELIEKGFAYYCFCDETRLETLRKEQEAKKLPPRYDRFCRDINPQEAKKRVKAGEKACIRMKIPDHEKIKVTDLIRGEIEFDSDTLDDQVILKSDGFPTYHLAVVVDDHLMEISHAIRGEEWLPSAPKHVLLYRYMNWVPPVFVHLPILRNPDHSKMSKRQGLTSVFWYRDEGYLPEALLNYLASIVWNHPEGKEIFGIPDLIKYFEFKDMSYAAPIFDLTKLEWMSGVYLRGFSVEQFIDKMDEYRNRLGKRNLLETLGMEKLRKIIPLVQERIKKLSEFGPSVDFFFVSPHPLLVRYEYSLQARYLDKIPEMLDMMFDRFTKLSDFSAGSIHNSVNEIVTATGWKKADFCMMMRIAITGKTISAPLFESMEIIGRDASFERLGKAKEVVIELIKDGQSQT</sequence>
<dbReference type="InterPro" id="IPR020751">
    <property type="entry name" value="aa-tRNA-synth_I_codon-bd_sub2"/>
</dbReference>
<dbReference type="GO" id="GO:0005524">
    <property type="term" value="F:ATP binding"/>
    <property type="evidence" value="ECO:0007669"/>
    <property type="project" value="UniProtKB-UniRule"/>
</dbReference>
<dbReference type="InterPro" id="IPR004527">
    <property type="entry name" value="Glu-tRNA-ligase_bac/mito"/>
</dbReference>
<keyword evidence="7" id="KW-0479">Metal-binding</keyword>
<evidence type="ECO:0000313" key="11">
    <source>
        <dbReference type="Proteomes" id="UP000231098"/>
    </source>
</evidence>
<dbReference type="GO" id="GO:0006424">
    <property type="term" value="P:glutamyl-tRNA aminoacylation"/>
    <property type="evidence" value="ECO:0007669"/>
    <property type="project" value="UniProtKB-UniRule"/>
</dbReference>
<dbReference type="InterPro" id="IPR000924">
    <property type="entry name" value="Glu/Gln-tRNA-synth"/>
</dbReference>
<keyword evidence="7" id="KW-0862">Zinc</keyword>
<gene>
    <name evidence="7" type="primary">gltX</name>
    <name evidence="10" type="ORF">COT51_00010</name>
</gene>
<feature type="domain" description="Glutamyl/glutaminyl-tRNA synthetase class Ib catalytic" evidence="8">
    <location>
        <begin position="4"/>
        <end position="320"/>
    </location>
</feature>
<dbReference type="InterPro" id="IPR014729">
    <property type="entry name" value="Rossmann-like_a/b/a_fold"/>
</dbReference>
<proteinExistence type="inferred from homology"/>
<dbReference type="InterPro" id="IPR020058">
    <property type="entry name" value="Glu/Gln-tRNA-synth_Ib_cat-dom"/>
</dbReference>
<dbReference type="InterPro" id="IPR033910">
    <property type="entry name" value="GluRS_core"/>
</dbReference>
<dbReference type="NCBIfam" id="TIGR00464">
    <property type="entry name" value="gltX_bact"/>
    <property type="match status" value="1"/>
</dbReference>
<organism evidence="10 11">
    <name type="scientific">candidate division WWE3 bacterium CG08_land_8_20_14_0_20_41_15</name>
    <dbReference type="NCBI Taxonomy" id="1975086"/>
    <lineage>
        <taxon>Bacteria</taxon>
        <taxon>Katanobacteria</taxon>
    </lineage>
</organism>
<comment type="cofactor">
    <cofactor evidence="7">
        <name>Zn(2+)</name>
        <dbReference type="ChEBI" id="CHEBI:29105"/>
    </cofactor>
    <text evidence="7">Binds 1 zinc ion per subunit.</text>
</comment>
<dbReference type="InterPro" id="IPR008925">
    <property type="entry name" value="aa_tRNA-synth_I_cd-bd_sf"/>
</dbReference>
<dbReference type="Pfam" id="PF19269">
    <property type="entry name" value="Anticodon_2"/>
    <property type="match status" value="1"/>
</dbReference>
<feature type="binding site" evidence="7">
    <location>
        <position position="107"/>
    </location>
    <ligand>
        <name>Zn(2+)</name>
        <dbReference type="ChEBI" id="CHEBI:29105"/>
    </ligand>
</feature>
<dbReference type="SUPFAM" id="SSF52374">
    <property type="entry name" value="Nucleotidylyl transferase"/>
    <property type="match status" value="1"/>
</dbReference>
<dbReference type="GO" id="GO:0000049">
    <property type="term" value="F:tRNA binding"/>
    <property type="evidence" value="ECO:0007669"/>
    <property type="project" value="InterPro"/>
</dbReference>
<evidence type="ECO:0000259" key="8">
    <source>
        <dbReference type="Pfam" id="PF00749"/>
    </source>
</evidence>
<dbReference type="PROSITE" id="PS00178">
    <property type="entry name" value="AA_TRNA_LIGASE_I"/>
    <property type="match status" value="1"/>
</dbReference>
<keyword evidence="5 7" id="KW-0648">Protein biosynthesis</keyword>